<keyword evidence="2" id="KW-0732">Signal</keyword>
<accession>A0A0B1T6H0</accession>
<dbReference type="EMBL" id="KN552448">
    <property type="protein sequence ID" value="KHJ91000.1"/>
    <property type="molecule type" value="Genomic_DNA"/>
</dbReference>
<evidence type="ECO:0000313" key="4">
    <source>
        <dbReference type="Proteomes" id="UP000053660"/>
    </source>
</evidence>
<feature type="signal peptide" evidence="2">
    <location>
        <begin position="1"/>
        <end position="19"/>
    </location>
</feature>
<protein>
    <recommendedName>
        <fullName evidence="5">SXP/RAL-2 family protein Ani s 5-like cation-binding domain-containing protein</fullName>
    </recommendedName>
</protein>
<evidence type="ECO:0000313" key="3">
    <source>
        <dbReference type="EMBL" id="KHJ91000.1"/>
    </source>
</evidence>
<dbReference type="OrthoDB" id="5799464at2759"/>
<dbReference type="Proteomes" id="UP000053660">
    <property type="component" value="Unassembled WGS sequence"/>
</dbReference>
<reference evidence="3 4" key="1">
    <citation type="submission" date="2014-03" db="EMBL/GenBank/DDBJ databases">
        <title>Draft genome of the hookworm Oesophagostomum dentatum.</title>
        <authorList>
            <person name="Mitreva M."/>
        </authorList>
    </citation>
    <scope>NUCLEOTIDE SEQUENCE [LARGE SCALE GENOMIC DNA]</scope>
    <source>
        <strain evidence="3 4">OD-Hann</strain>
    </source>
</reference>
<feature type="compositionally biased region" description="Basic and acidic residues" evidence="1">
    <location>
        <begin position="85"/>
        <end position="99"/>
    </location>
</feature>
<dbReference type="AlphaFoldDB" id="A0A0B1T6H0"/>
<name>A0A0B1T6H0_OESDE</name>
<evidence type="ECO:0000256" key="2">
    <source>
        <dbReference type="SAM" id="SignalP"/>
    </source>
</evidence>
<feature type="region of interest" description="Disordered" evidence="1">
    <location>
        <begin position="85"/>
        <end position="139"/>
    </location>
</feature>
<evidence type="ECO:0000256" key="1">
    <source>
        <dbReference type="SAM" id="MobiDB-lite"/>
    </source>
</evidence>
<organism evidence="3 4">
    <name type="scientific">Oesophagostomum dentatum</name>
    <name type="common">Nodular worm</name>
    <dbReference type="NCBI Taxonomy" id="61180"/>
    <lineage>
        <taxon>Eukaryota</taxon>
        <taxon>Metazoa</taxon>
        <taxon>Ecdysozoa</taxon>
        <taxon>Nematoda</taxon>
        <taxon>Chromadorea</taxon>
        <taxon>Rhabditida</taxon>
        <taxon>Rhabditina</taxon>
        <taxon>Rhabditomorpha</taxon>
        <taxon>Strongyloidea</taxon>
        <taxon>Strongylidae</taxon>
        <taxon>Oesophagostomum</taxon>
    </lineage>
</organism>
<proteinExistence type="predicted"/>
<evidence type="ECO:0008006" key="5">
    <source>
        <dbReference type="Google" id="ProtNLM"/>
    </source>
</evidence>
<feature type="chain" id="PRO_5002065617" description="SXP/RAL-2 family protein Ani s 5-like cation-binding domain-containing protein" evidence="2">
    <location>
        <begin position="20"/>
        <end position="139"/>
    </location>
</feature>
<feature type="compositionally biased region" description="Basic and acidic residues" evidence="1">
    <location>
        <begin position="107"/>
        <end position="125"/>
    </location>
</feature>
<keyword evidence="4" id="KW-1185">Reference proteome</keyword>
<gene>
    <name evidence="3" type="ORF">OESDEN_09143</name>
</gene>
<sequence length="139" mass="16267">MRSLLLIFASFTLFSLITAQASGGRRRELPPRLQALPPDQRAQVQAIFDNMAQTRKQGWDQIHQIVASLPESVRANLPKPRHWERLPQETKDELKRIRNDQTLTRQQRREKVRAVFEKLPPELRPPRFRHGGAFQNQSQ</sequence>